<protein>
    <submittedName>
        <fullName evidence="7">Periplasmic solute binding protein</fullName>
    </submittedName>
</protein>
<evidence type="ECO:0000256" key="4">
    <source>
        <dbReference type="ARBA" id="ARBA00022729"/>
    </source>
</evidence>
<dbReference type="PRINTS" id="PR00691">
    <property type="entry name" value="ADHESINB"/>
</dbReference>
<dbReference type="InterPro" id="IPR006127">
    <property type="entry name" value="ZnuA-like"/>
</dbReference>
<evidence type="ECO:0000256" key="2">
    <source>
        <dbReference type="ARBA" id="ARBA00022448"/>
    </source>
</evidence>
<comment type="similarity">
    <text evidence="5">Belongs to the bacterial solute-binding protein 9 family.</text>
</comment>
<dbReference type="InterPro" id="IPR006128">
    <property type="entry name" value="Lipoprotein_PsaA-like"/>
</dbReference>
<dbReference type="STRING" id="439292.Bsel_2427"/>
<dbReference type="Proteomes" id="UP000000271">
    <property type="component" value="Chromosome"/>
</dbReference>
<accession>D6XWV3</accession>
<feature type="signal peptide" evidence="6">
    <location>
        <begin position="1"/>
        <end position="21"/>
    </location>
</feature>
<gene>
    <name evidence="7" type="ordered locus">Bsel_2427</name>
</gene>
<dbReference type="GO" id="GO:0030313">
    <property type="term" value="C:cell envelope"/>
    <property type="evidence" value="ECO:0007669"/>
    <property type="project" value="UniProtKB-SubCell"/>
</dbReference>
<dbReference type="GO" id="GO:0007155">
    <property type="term" value="P:cell adhesion"/>
    <property type="evidence" value="ECO:0007669"/>
    <property type="project" value="InterPro"/>
</dbReference>
<name>D6XWV3_BACIE</name>
<evidence type="ECO:0000256" key="5">
    <source>
        <dbReference type="RuleBase" id="RU003512"/>
    </source>
</evidence>
<dbReference type="InterPro" id="IPR006129">
    <property type="entry name" value="AdhesinB"/>
</dbReference>
<dbReference type="Gene3D" id="3.40.50.1980">
    <property type="entry name" value="Nitrogenase molybdenum iron protein domain"/>
    <property type="match status" value="2"/>
</dbReference>
<dbReference type="AlphaFoldDB" id="D6XWV3"/>
<dbReference type="RefSeq" id="WP_013173351.1">
    <property type="nucleotide sequence ID" value="NC_014219.1"/>
</dbReference>
<sequence length="306" mass="33979">MRVSKILIGVPFFLIMSACGADENEPVNEEHNEQASHDNEIYVTTSFSITADFVSQVIGDLGEVDYLVPIGEEPHEYEPVPSDFRNVTDADVFYTNGMGLEEWIERLVENTGNTEIVSLSDGVTEIPLDGEDGVDPHAWLSPKNAEVYIANILADVTERFPEHADEFEANAEAYLDEIDNLLEYVDETLDQIPEENRIVVVSENAFKYFGEDYGFQTAGIWEINSGEEGTTGQINAVIDLVREQDIPALFVETTVDNRYMETVSENTDVPIAGEVYTDAVGLEGSGAETYIDMIRHNADVFAEGLK</sequence>
<dbReference type="HOGENOM" id="CLU_016838_1_1_9"/>
<dbReference type="Pfam" id="PF01297">
    <property type="entry name" value="ZnuA"/>
    <property type="match status" value="1"/>
</dbReference>
<dbReference type="eggNOG" id="COG0803">
    <property type="taxonomic scope" value="Bacteria"/>
</dbReference>
<proteinExistence type="inferred from homology"/>
<evidence type="ECO:0000313" key="7">
    <source>
        <dbReference type="EMBL" id="ADH99929.1"/>
    </source>
</evidence>
<dbReference type="PROSITE" id="PS51257">
    <property type="entry name" value="PROKAR_LIPOPROTEIN"/>
    <property type="match status" value="1"/>
</dbReference>
<evidence type="ECO:0000256" key="1">
    <source>
        <dbReference type="ARBA" id="ARBA00004196"/>
    </source>
</evidence>
<dbReference type="SUPFAM" id="SSF53807">
    <property type="entry name" value="Helical backbone' metal receptor"/>
    <property type="match status" value="1"/>
</dbReference>
<keyword evidence="8" id="KW-1185">Reference proteome</keyword>
<dbReference type="KEGG" id="bse:Bsel_2427"/>
<dbReference type="PANTHER" id="PTHR42953">
    <property type="entry name" value="HIGH-AFFINITY ZINC UPTAKE SYSTEM PROTEIN ZNUA-RELATED"/>
    <property type="match status" value="1"/>
</dbReference>
<keyword evidence="4 6" id="KW-0732">Signal</keyword>
<dbReference type="GO" id="GO:0030001">
    <property type="term" value="P:metal ion transport"/>
    <property type="evidence" value="ECO:0007669"/>
    <property type="project" value="InterPro"/>
</dbReference>
<comment type="subcellular location">
    <subcellularLocation>
        <location evidence="1">Cell envelope</location>
    </subcellularLocation>
</comment>
<organism evidence="7 8">
    <name type="scientific">Bacillus selenitireducens (strain ATCC 700615 / DSM 15326 / MLS10)</name>
    <dbReference type="NCBI Taxonomy" id="439292"/>
    <lineage>
        <taxon>Bacteria</taxon>
        <taxon>Bacillati</taxon>
        <taxon>Bacillota</taxon>
        <taxon>Bacilli</taxon>
        <taxon>Bacillales</taxon>
        <taxon>Bacillaceae</taxon>
        <taxon>Salisediminibacterium</taxon>
    </lineage>
</organism>
<dbReference type="GO" id="GO:0046872">
    <property type="term" value="F:metal ion binding"/>
    <property type="evidence" value="ECO:0007669"/>
    <property type="project" value="UniProtKB-KW"/>
</dbReference>
<evidence type="ECO:0000313" key="8">
    <source>
        <dbReference type="Proteomes" id="UP000000271"/>
    </source>
</evidence>
<keyword evidence="3" id="KW-0479">Metal-binding</keyword>
<evidence type="ECO:0000256" key="3">
    <source>
        <dbReference type="ARBA" id="ARBA00022723"/>
    </source>
</evidence>
<feature type="chain" id="PRO_5003090793" evidence="6">
    <location>
        <begin position="22"/>
        <end position="306"/>
    </location>
</feature>
<keyword evidence="2 5" id="KW-0813">Transport</keyword>
<dbReference type="EMBL" id="CP001791">
    <property type="protein sequence ID" value="ADH99929.1"/>
    <property type="molecule type" value="Genomic_DNA"/>
</dbReference>
<dbReference type="PANTHER" id="PTHR42953:SF1">
    <property type="entry name" value="METAL-BINDING PROTEIN HI_0362-RELATED"/>
    <property type="match status" value="1"/>
</dbReference>
<dbReference type="InterPro" id="IPR050492">
    <property type="entry name" value="Bact_metal-bind_prot9"/>
</dbReference>
<reference evidence="7" key="1">
    <citation type="submission" date="2009-10" db="EMBL/GenBank/DDBJ databases">
        <title>Complete sequence of Bacillus selenitireducens MLS10.</title>
        <authorList>
            <consortium name="US DOE Joint Genome Institute"/>
            <person name="Lucas S."/>
            <person name="Copeland A."/>
            <person name="Lapidus A."/>
            <person name="Glavina del Rio T."/>
            <person name="Dalin E."/>
            <person name="Tice H."/>
            <person name="Bruce D."/>
            <person name="Goodwin L."/>
            <person name="Pitluck S."/>
            <person name="Sims D."/>
            <person name="Brettin T."/>
            <person name="Detter J.C."/>
            <person name="Han C."/>
            <person name="Larimer F."/>
            <person name="Land M."/>
            <person name="Hauser L."/>
            <person name="Kyrpides N."/>
            <person name="Ovchinnikova G."/>
            <person name="Stolz J."/>
        </authorList>
    </citation>
    <scope>NUCLEOTIDE SEQUENCE [LARGE SCALE GENOMIC DNA]</scope>
    <source>
        <strain evidence="7">MLS10</strain>
    </source>
</reference>
<dbReference type="OrthoDB" id="9793396at2"/>
<dbReference type="PRINTS" id="PR00690">
    <property type="entry name" value="ADHESNFAMILY"/>
</dbReference>
<evidence type="ECO:0000256" key="6">
    <source>
        <dbReference type="SAM" id="SignalP"/>
    </source>
</evidence>